<dbReference type="Proteomes" id="UP000238348">
    <property type="component" value="Chromosome"/>
</dbReference>
<feature type="domain" description="SsuA/THI5-like" evidence="6">
    <location>
        <begin position="76"/>
        <end position="266"/>
    </location>
</feature>
<dbReference type="CDD" id="cd13563">
    <property type="entry name" value="PBP2_SsuA_like_6"/>
    <property type="match status" value="1"/>
</dbReference>
<protein>
    <submittedName>
        <fullName evidence="7">ABC transporter substrate-binding protein</fullName>
    </submittedName>
</protein>
<evidence type="ECO:0000256" key="4">
    <source>
        <dbReference type="SAM" id="MobiDB-lite"/>
    </source>
</evidence>
<feature type="region of interest" description="Disordered" evidence="4">
    <location>
        <begin position="24"/>
        <end position="44"/>
    </location>
</feature>
<evidence type="ECO:0000256" key="5">
    <source>
        <dbReference type="SAM" id="SignalP"/>
    </source>
</evidence>
<proteinExistence type="inferred from homology"/>
<dbReference type="AlphaFoldDB" id="A0A2L0F4K5"/>
<reference evidence="7 8" key="1">
    <citation type="submission" date="2015-09" db="EMBL/GenBank/DDBJ databases">
        <title>Sorangium comparison.</title>
        <authorList>
            <person name="Zaburannyi N."/>
            <person name="Bunk B."/>
            <person name="Overmann J."/>
            <person name="Mueller R."/>
        </authorList>
    </citation>
    <scope>NUCLEOTIDE SEQUENCE [LARGE SCALE GENOMIC DNA]</scope>
    <source>
        <strain evidence="7 8">So ce26</strain>
    </source>
</reference>
<dbReference type="GO" id="GO:0042597">
    <property type="term" value="C:periplasmic space"/>
    <property type="evidence" value="ECO:0007669"/>
    <property type="project" value="UniProtKB-SubCell"/>
</dbReference>
<dbReference type="Gene3D" id="3.40.190.10">
    <property type="entry name" value="Periplasmic binding protein-like II"/>
    <property type="match status" value="2"/>
</dbReference>
<dbReference type="PROSITE" id="PS51257">
    <property type="entry name" value="PROKAR_LIPOPROTEIN"/>
    <property type="match status" value="1"/>
</dbReference>
<evidence type="ECO:0000256" key="3">
    <source>
        <dbReference type="ARBA" id="ARBA00022729"/>
    </source>
</evidence>
<dbReference type="RefSeq" id="WP_104984650.1">
    <property type="nucleotide sequence ID" value="NZ_CP012673.1"/>
</dbReference>
<dbReference type="InterPro" id="IPR015168">
    <property type="entry name" value="SsuA/THI5"/>
</dbReference>
<organism evidence="7 8">
    <name type="scientific">Sorangium cellulosum</name>
    <name type="common">Polyangium cellulosum</name>
    <dbReference type="NCBI Taxonomy" id="56"/>
    <lineage>
        <taxon>Bacteria</taxon>
        <taxon>Pseudomonadati</taxon>
        <taxon>Myxococcota</taxon>
        <taxon>Polyangia</taxon>
        <taxon>Polyangiales</taxon>
        <taxon>Polyangiaceae</taxon>
        <taxon>Sorangium</taxon>
    </lineage>
</organism>
<dbReference type="EMBL" id="CP012673">
    <property type="protein sequence ID" value="AUX46473.1"/>
    <property type="molecule type" value="Genomic_DNA"/>
</dbReference>
<keyword evidence="3 5" id="KW-0732">Signal</keyword>
<dbReference type="Pfam" id="PF09084">
    <property type="entry name" value="NMT1"/>
    <property type="match status" value="1"/>
</dbReference>
<feature type="signal peptide" evidence="5">
    <location>
        <begin position="1"/>
        <end position="21"/>
    </location>
</feature>
<comment type="similarity">
    <text evidence="2">Belongs to the bacterial solute-binding protein SsuA/TauA family.</text>
</comment>
<comment type="subcellular location">
    <subcellularLocation>
        <location evidence="1">Periplasm</location>
    </subcellularLocation>
</comment>
<evidence type="ECO:0000313" key="8">
    <source>
        <dbReference type="Proteomes" id="UP000238348"/>
    </source>
</evidence>
<evidence type="ECO:0000256" key="1">
    <source>
        <dbReference type="ARBA" id="ARBA00004418"/>
    </source>
</evidence>
<sequence>MTWLVRLIGFLSLLLLGTSCGKSSGPEVGPSRDEPPGAAAATTPGAAAGALPAAKPAGAPLRVAYSDWPGWVAWEIALQKGWFKEAGVEVDFKWFEYVPSMEAYSAGKVDAVCVTNGDALVTGSSGAPGVGVVVNDYSNGNDMVVARPGITRVAELKGKKVGVEVGFVSHLLLLHALKSAGLAEKDIQIVNVPTDQTPQTLKSGSVDAIVAWQPNSGQALRELPGSTALFTSADVPGIIYDLLVVNPKSLAERRADWVKVVKVWDRIATFLLDERNRDEAARIMSARVGLTPEQYKPLLKGTFFLDLAGGVKHLAKGEGLTSVYGSSKLVDEFNVSNNVYKASLKVEDYLDPSLTAEAVKAGQAP</sequence>
<name>A0A2L0F4K5_SORCE</name>
<dbReference type="SUPFAM" id="SSF53850">
    <property type="entry name" value="Periplasmic binding protein-like II"/>
    <property type="match status" value="1"/>
</dbReference>
<dbReference type="OrthoDB" id="2054296at2"/>
<dbReference type="PANTHER" id="PTHR30024:SF47">
    <property type="entry name" value="TAURINE-BINDING PERIPLASMIC PROTEIN"/>
    <property type="match status" value="1"/>
</dbReference>
<evidence type="ECO:0000256" key="2">
    <source>
        <dbReference type="ARBA" id="ARBA00010742"/>
    </source>
</evidence>
<dbReference type="PANTHER" id="PTHR30024">
    <property type="entry name" value="ALIPHATIC SULFONATES-BINDING PROTEIN-RELATED"/>
    <property type="match status" value="1"/>
</dbReference>
<feature type="chain" id="PRO_5014972878" evidence="5">
    <location>
        <begin position="22"/>
        <end position="365"/>
    </location>
</feature>
<accession>A0A2L0F4K5</accession>
<gene>
    <name evidence="7" type="ORF">SOCE26_079790</name>
</gene>
<evidence type="ECO:0000259" key="6">
    <source>
        <dbReference type="Pfam" id="PF09084"/>
    </source>
</evidence>
<evidence type="ECO:0000313" key="7">
    <source>
        <dbReference type="EMBL" id="AUX46473.1"/>
    </source>
</evidence>